<dbReference type="PANTHER" id="PTHR13832">
    <property type="entry name" value="PROTEIN PHOSPHATASE 2C"/>
    <property type="match status" value="1"/>
</dbReference>
<dbReference type="SMART" id="SM00332">
    <property type="entry name" value="PP2Cc"/>
    <property type="match status" value="1"/>
</dbReference>
<keyword evidence="4" id="KW-1185">Reference proteome</keyword>
<dbReference type="PROSITE" id="PS51746">
    <property type="entry name" value="PPM_2"/>
    <property type="match status" value="1"/>
</dbReference>
<dbReference type="InterPro" id="IPR036457">
    <property type="entry name" value="PPM-type-like_dom_sf"/>
</dbReference>
<protein>
    <submittedName>
        <fullName evidence="3">Protein phosphatase 2C-like protein</fullName>
    </submittedName>
</protein>
<accession>A0A1Q5SZC2</accession>
<evidence type="ECO:0000259" key="2">
    <source>
        <dbReference type="PROSITE" id="PS51746"/>
    </source>
</evidence>
<evidence type="ECO:0000313" key="4">
    <source>
        <dbReference type="Proteomes" id="UP000186955"/>
    </source>
</evidence>
<evidence type="ECO:0000256" key="1">
    <source>
        <dbReference type="SAM" id="MobiDB-lite"/>
    </source>
</evidence>
<dbReference type="OrthoDB" id="420076at2759"/>
<dbReference type="Proteomes" id="UP000186955">
    <property type="component" value="Unassembled WGS sequence"/>
</dbReference>
<organism evidence="3 4">
    <name type="scientific">Penicillium subrubescens</name>
    <dbReference type="NCBI Taxonomy" id="1316194"/>
    <lineage>
        <taxon>Eukaryota</taxon>
        <taxon>Fungi</taxon>
        <taxon>Dikarya</taxon>
        <taxon>Ascomycota</taxon>
        <taxon>Pezizomycotina</taxon>
        <taxon>Eurotiomycetes</taxon>
        <taxon>Eurotiomycetidae</taxon>
        <taxon>Eurotiales</taxon>
        <taxon>Aspergillaceae</taxon>
        <taxon>Penicillium</taxon>
    </lineage>
</organism>
<dbReference type="EMBL" id="MNBE01000725">
    <property type="protein sequence ID" value="OKO93381.1"/>
    <property type="molecule type" value="Genomic_DNA"/>
</dbReference>
<reference evidence="3 4" key="1">
    <citation type="submission" date="2016-10" db="EMBL/GenBank/DDBJ databases">
        <title>Genome sequence of the ascomycete fungus Penicillium subrubescens.</title>
        <authorList>
            <person name="De Vries R.P."/>
            <person name="Peng M."/>
            <person name="Dilokpimol A."/>
            <person name="Hilden K."/>
            <person name="Makela M.R."/>
            <person name="Grigoriev I."/>
            <person name="Riley R."/>
            <person name="Granchi Z."/>
        </authorList>
    </citation>
    <scope>NUCLEOTIDE SEQUENCE [LARGE SCALE GENOMIC DNA]</scope>
    <source>
        <strain evidence="3 4">CBS 132785</strain>
    </source>
</reference>
<dbReference type="GO" id="GO:0004741">
    <property type="term" value="F:[pyruvate dehydrogenase (acetyl-transferring)]-phosphatase activity"/>
    <property type="evidence" value="ECO:0007669"/>
    <property type="project" value="TreeGrafter"/>
</dbReference>
<dbReference type="SUPFAM" id="SSF81606">
    <property type="entry name" value="PP2C-like"/>
    <property type="match status" value="1"/>
</dbReference>
<dbReference type="InterPro" id="IPR001932">
    <property type="entry name" value="PPM-type_phosphatase-like_dom"/>
</dbReference>
<dbReference type="PANTHER" id="PTHR13832:SF792">
    <property type="entry name" value="GM14286P"/>
    <property type="match status" value="1"/>
</dbReference>
<feature type="domain" description="PPM-type phosphatase" evidence="2">
    <location>
        <begin position="134"/>
        <end position="485"/>
    </location>
</feature>
<dbReference type="Pfam" id="PF00481">
    <property type="entry name" value="PP2C"/>
    <property type="match status" value="1"/>
</dbReference>
<dbReference type="CDD" id="cd00143">
    <property type="entry name" value="PP2Cc"/>
    <property type="match status" value="1"/>
</dbReference>
<feature type="region of interest" description="Disordered" evidence="1">
    <location>
        <begin position="71"/>
        <end position="92"/>
    </location>
</feature>
<gene>
    <name evidence="3" type="ORF">PENSUB_12444</name>
</gene>
<dbReference type="InterPro" id="IPR015655">
    <property type="entry name" value="PP2C"/>
</dbReference>
<dbReference type="Gene3D" id="3.60.40.10">
    <property type="entry name" value="PPM-type phosphatase domain"/>
    <property type="match status" value="1"/>
</dbReference>
<comment type="caution">
    <text evidence="3">The sequence shown here is derived from an EMBL/GenBank/DDBJ whole genome shotgun (WGS) entry which is preliminary data.</text>
</comment>
<proteinExistence type="predicted"/>
<dbReference type="GO" id="GO:0005739">
    <property type="term" value="C:mitochondrion"/>
    <property type="evidence" value="ECO:0007669"/>
    <property type="project" value="TreeGrafter"/>
</dbReference>
<dbReference type="AlphaFoldDB" id="A0A1Q5SZC2"/>
<dbReference type="STRING" id="1316194.A0A1Q5SZC2"/>
<sequence length="492" mass="54102">MLLWGMPRTRLRVTTTSNVWMRAKNTYSTKSARSSSEFGSSKPLVKMIATASVVSMPGLWWLVNTRDEATRDDAPHLESPPSENWTVEPGPSKDQVTRIISQGAYSYLVQNVDGVSRYDGAQLPSNSPCEDHFTHGKFASPWNPGKIWMVWGVFDGHSGAQTAELLKEQLLPFVRHSLGQVQPSSDEGILSDEMVQGAIVKGFLKLDDSIIKTAAGSIESELSLPEKIKRLAPAYAGSCALLSMYDPTTSTLHVACTGDSRAVLGQKGPDGKWEAKALSVDQTGKNEEEITRLYAEHPGEADIVKNGRVLGIMVSRAFGDALWKWPLEFQRETQKRFYGPSPLTPRYPVQTPPYLTAEPVVTSTKIDAGSPSFLIMATDGLWDTLTNQQAVDLVGKWLEHGGGDQRNGNEGEPAYEPFDFGQFGKGVSWKFVEERTTVQDENVAVHLVRNSLGGNHHELVAGRLACEPPASRRARDDTTVQVVFFDVPKSKN</sequence>
<evidence type="ECO:0000313" key="3">
    <source>
        <dbReference type="EMBL" id="OKO93381.1"/>
    </source>
</evidence>
<name>A0A1Q5SZC2_9EURO</name>